<dbReference type="Proteomes" id="UP000623172">
    <property type="component" value="Unassembled WGS sequence"/>
</dbReference>
<dbReference type="AlphaFoldDB" id="A0A926D7R8"/>
<sequence length="89" mass="10517">MKKRIWVCPCCTSVEFGEVFKKCRFCGTQMNGTREYIDYDNDLVASVHRVSAVRSKVRKTKMYDSDAEWAMMDILSHSKRTRTVRRDRT</sequence>
<gene>
    <name evidence="1" type="ORF">H8696_08730</name>
</gene>
<protein>
    <submittedName>
        <fullName evidence="1">Uncharacterized protein</fullName>
    </submittedName>
</protein>
<evidence type="ECO:0000313" key="2">
    <source>
        <dbReference type="Proteomes" id="UP000623172"/>
    </source>
</evidence>
<name>A0A926D7R8_9FIRM</name>
<keyword evidence="2" id="KW-1185">Reference proteome</keyword>
<reference evidence="1" key="1">
    <citation type="submission" date="2020-08" db="EMBL/GenBank/DDBJ databases">
        <title>Genome public.</title>
        <authorList>
            <person name="Liu C."/>
            <person name="Sun Q."/>
        </authorList>
    </citation>
    <scope>NUCLEOTIDE SEQUENCE</scope>
    <source>
        <strain evidence="1">NSJ-53</strain>
    </source>
</reference>
<comment type="caution">
    <text evidence="1">The sequence shown here is derived from an EMBL/GenBank/DDBJ whole genome shotgun (WGS) entry which is preliminary data.</text>
</comment>
<accession>A0A926D7R8</accession>
<proteinExistence type="predicted"/>
<dbReference type="EMBL" id="JACRSR010000003">
    <property type="protein sequence ID" value="MBC8531930.1"/>
    <property type="molecule type" value="Genomic_DNA"/>
</dbReference>
<organism evidence="1 2">
    <name type="scientific">Gehongia tenuis</name>
    <dbReference type="NCBI Taxonomy" id="2763655"/>
    <lineage>
        <taxon>Bacteria</taxon>
        <taxon>Bacillati</taxon>
        <taxon>Bacillota</taxon>
        <taxon>Clostridia</taxon>
        <taxon>Christensenellales</taxon>
        <taxon>Christensenellaceae</taxon>
        <taxon>Gehongia</taxon>
    </lineage>
</organism>
<dbReference type="RefSeq" id="WP_249316744.1">
    <property type="nucleotide sequence ID" value="NZ_JACRSR010000003.1"/>
</dbReference>
<evidence type="ECO:0000313" key="1">
    <source>
        <dbReference type="EMBL" id="MBC8531930.1"/>
    </source>
</evidence>